<proteinExistence type="predicted"/>
<accession>A0A8R1IG75</accession>
<reference evidence="3" key="1">
    <citation type="submission" date="2010-08" db="EMBL/GenBank/DDBJ databases">
        <authorList>
            <consortium name="Caenorhabditis japonica Sequencing Consortium"/>
            <person name="Wilson R.K."/>
        </authorList>
    </citation>
    <scope>NUCLEOTIDE SEQUENCE [LARGE SCALE GENOMIC DNA]</scope>
    <source>
        <strain evidence="3">DF5081</strain>
    </source>
</reference>
<feature type="region of interest" description="Disordered" evidence="1">
    <location>
        <begin position="1"/>
        <end position="21"/>
    </location>
</feature>
<reference evidence="2" key="2">
    <citation type="submission" date="2022-06" db="UniProtKB">
        <authorList>
            <consortium name="EnsemblMetazoa"/>
        </authorList>
    </citation>
    <scope>IDENTIFICATION</scope>
    <source>
        <strain evidence="2">DF5081</strain>
    </source>
</reference>
<dbReference type="Proteomes" id="UP000005237">
    <property type="component" value="Unassembled WGS sequence"/>
</dbReference>
<evidence type="ECO:0000313" key="3">
    <source>
        <dbReference type="Proteomes" id="UP000005237"/>
    </source>
</evidence>
<evidence type="ECO:0000313" key="2">
    <source>
        <dbReference type="EnsemblMetazoa" id="CJA32262.1"/>
    </source>
</evidence>
<protein>
    <submittedName>
        <fullName evidence="2">Uncharacterized protein</fullName>
    </submittedName>
</protein>
<organism evidence="2 3">
    <name type="scientific">Caenorhabditis japonica</name>
    <dbReference type="NCBI Taxonomy" id="281687"/>
    <lineage>
        <taxon>Eukaryota</taxon>
        <taxon>Metazoa</taxon>
        <taxon>Ecdysozoa</taxon>
        <taxon>Nematoda</taxon>
        <taxon>Chromadorea</taxon>
        <taxon>Rhabditida</taxon>
        <taxon>Rhabditina</taxon>
        <taxon>Rhabditomorpha</taxon>
        <taxon>Rhabditoidea</taxon>
        <taxon>Rhabditidae</taxon>
        <taxon>Peloderinae</taxon>
        <taxon>Caenorhabditis</taxon>
    </lineage>
</organism>
<name>A0A8R1IG75_CAEJA</name>
<evidence type="ECO:0000256" key="1">
    <source>
        <dbReference type="SAM" id="MobiDB-lite"/>
    </source>
</evidence>
<dbReference type="EnsemblMetazoa" id="CJA32262.1">
    <property type="protein sequence ID" value="CJA32262.1"/>
    <property type="gene ID" value="WBGene00208109"/>
</dbReference>
<keyword evidence="3" id="KW-1185">Reference proteome</keyword>
<sequence>MNVRKNLHAHEGMPPKFQKSK</sequence>